<evidence type="ECO:0000313" key="3">
    <source>
        <dbReference type="Proteomes" id="UP001235939"/>
    </source>
</evidence>
<gene>
    <name evidence="2" type="ORF">LAZ67_7000471</name>
</gene>
<feature type="domain" description="Reverse transcriptase Ty1/copia-type" evidence="1">
    <location>
        <begin position="72"/>
        <end position="201"/>
    </location>
</feature>
<name>A0ABY6KLX5_9ARAC</name>
<accession>A0ABY6KLX5</accession>
<dbReference type="Pfam" id="PF07727">
    <property type="entry name" value="RVT_2"/>
    <property type="match status" value="1"/>
</dbReference>
<dbReference type="EMBL" id="CP092869">
    <property type="protein sequence ID" value="UYV69724.1"/>
    <property type="molecule type" value="Genomic_DNA"/>
</dbReference>
<proteinExistence type="predicted"/>
<organism evidence="2 3">
    <name type="scientific">Cordylochernes scorpioides</name>
    <dbReference type="NCBI Taxonomy" id="51811"/>
    <lineage>
        <taxon>Eukaryota</taxon>
        <taxon>Metazoa</taxon>
        <taxon>Ecdysozoa</taxon>
        <taxon>Arthropoda</taxon>
        <taxon>Chelicerata</taxon>
        <taxon>Arachnida</taxon>
        <taxon>Pseudoscorpiones</taxon>
        <taxon>Cheliferoidea</taxon>
        <taxon>Chernetidae</taxon>
        <taxon>Cordylochernes</taxon>
    </lineage>
</organism>
<protein>
    <recommendedName>
        <fullName evidence="1">Reverse transcriptase Ty1/copia-type domain-containing protein</fullName>
    </recommendedName>
</protein>
<dbReference type="InterPro" id="IPR013103">
    <property type="entry name" value="RVT_2"/>
</dbReference>
<evidence type="ECO:0000313" key="2">
    <source>
        <dbReference type="EMBL" id="UYV69724.1"/>
    </source>
</evidence>
<dbReference type="InterPro" id="IPR036397">
    <property type="entry name" value="RNaseH_sf"/>
</dbReference>
<dbReference type="Proteomes" id="UP001235939">
    <property type="component" value="Chromosome 07"/>
</dbReference>
<reference evidence="2 3" key="1">
    <citation type="submission" date="2022-01" db="EMBL/GenBank/DDBJ databases">
        <title>A chromosomal length assembly of Cordylochernes scorpioides.</title>
        <authorList>
            <person name="Zeh D."/>
            <person name="Zeh J."/>
        </authorList>
    </citation>
    <scope>NUCLEOTIDE SEQUENCE [LARGE SCALE GENOMIC DNA]</scope>
    <source>
        <strain evidence="2">IN4F17</strain>
        <tissue evidence="2">Whole Body</tissue>
    </source>
</reference>
<keyword evidence="3" id="KW-1185">Reference proteome</keyword>
<sequence>MDWPAKSPDLNPIEHVWDALGRRIGARHPSPRTLVELKTALLEEWGLQPLDLLQSLVNSMRACCETLIAVRASNKKILTSKWLFKVKEDGRYKARLVVRGFKQEAGIDYDETFSPVISTVSLRIYFALMAKKKFAFKTFYIKTSFIYGFLDEEIYVQLPEGYKGNICRLRKALYGLKQAPLKWNERLKTFLKSQDFIQLKSEPCVLSF</sequence>
<dbReference type="Gene3D" id="3.30.420.10">
    <property type="entry name" value="Ribonuclease H-like superfamily/Ribonuclease H"/>
    <property type="match status" value="1"/>
</dbReference>
<evidence type="ECO:0000259" key="1">
    <source>
        <dbReference type="Pfam" id="PF07727"/>
    </source>
</evidence>